<dbReference type="Proteomes" id="UP000662637">
    <property type="component" value="Unassembled WGS sequence"/>
</dbReference>
<dbReference type="PANTHER" id="PTHR12155">
    <property type="entry name" value="SCHLAFEN"/>
    <property type="match status" value="1"/>
</dbReference>
<sequence length="140" mass="15709">MLYENQRTFQGCHSRAEKMSLKIDLETNFAEFVIDAGEVILGTQQRTDMNPPLLRVKQNENILLAVCALLNSGGGVIKAKIKDEDYNHEIHEEGLDLPPVFEGYLDEMQQGKLFLIFVTSWNTEVSGVPLATLCSNLPQI</sequence>
<proteinExistence type="predicted"/>
<keyword evidence="4" id="KW-1185">Reference proteome</keyword>
<evidence type="ECO:0000313" key="4">
    <source>
        <dbReference type="Proteomes" id="UP000335636"/>
    </source>
</evidence>
<protein>
    <recommendedName>
        <fullName evidence="1">Poxin-Schlafen/Schlafen-like N-terminal domain-containing protein</fullName>
    </recommendedName>
</protein>
<dbReference type="InterPro" id="IPR029684">
    <property type="entry name" value="Schlafen"/>
</dbReference>
<dbReference type="Proteomes" id="UP000335636">
    <property type="component" value="Unassembled WGS sequence"/>
</dbReference>
<reference evidence="3 4" key="1">
    <citation type="submission" date="2019-04" db="EMBL/GenBank/DDBJ databases">
        <authorList>
            <person name="Alioto T."/>
            <person name="Alioto T."/>
        </authorList>
    </citation>
    <scope>NUCLEOTIDE SEQUENCE [LARGE SCALE GENOMIC DNA]</scope>
</reference>
<dbReference type="PANTHER" id="PTHR12155:SF26">
    <property type="entry name" value="SCHLAFEN FAMILY MEMBER 5"/>
    <property type="match status" value="1"/>
</dbReference>
<dbReference type="AlphaFoldDB" id="A0A5E4BB29"/>
<evidence type="ECO:0000313" key="2">
    <source>
        <dbReference type="EMBL" id="KAF7469859.1"/>
    </source>
</evidence>
<reference evidence="2" key="2">
    <citation type="submission" date="2020-08" db="EMBL/GenBank/DDBJ databases">
        <authorList>
            <person name="Shumante A."/>
            <person name="Zimin A.V."/>
            <person name="Puiu D."/>
            <person name="Salzberg S.L."/>
        </authorList>
    </citation>
    <scope>NUCLEOTIDE SEQUENCE</scope>
    <source>
        <strain evidence="2">WC2-LM</strain>
        <tissue evidence="2">Liver</tissue>
    </source>
</reference>
<gene>
    <name evidence="2" type="ORF">GHT09_018713</name>
    <name evidence="3" type="ORF">MONAX_5E043575</name>
</gene>
<dbReference type="Pfam" id="PF17057">
    <property type="entry name" value="B3R"/>
    <property type="match status" value="1"/>
</dbReference>
<evidence type="ECO:0000259" key="1">
    <source>
        <dbReference type="Pfam" id="PF17057"/>
    </source>
</evidence>
<name>A0A5E4BB29_MARMO</name>
<dbReference type="InterPro" id="IPR031450">
    <property type="entry name" value="Poxin-SLFN/SLFN_N"/>
</dbReference>
<accession>A0A5E4BB29</accession>
<feature type="domain" description="Poxin-Schlafen/Schlafen-like N-terminal" evidence="1">
    <location>
        <begin position="99"/>
        <end position="137"/>
    </location>
</feature>
<organism evidence="3 4">
    <name type="scientific">Marmota monax</name>
    <name type="common">Woodchuck</name>
    <dbReference type="NCBI Taxonomy" id="9995"/>
    <lineage>
        <taxon>Eukaryota</taxon>
        <taxon>Metazoa</taxon>
        <taxon>Chordata</taxon>
        <taxon>Craniata</taxon>
        <taxon>Vertebrata</taxon>
        <taxon>Euteleostomi</taxon>
        <taxon>Mammalia</taxon>
        <taxon>Eutheria</taxon>
        <taxon>Euarchontoglires</taxon>
        <taxon>Glires</taxon>
        <taxon>Rodentia</taxon>
        <taxon>Sciuromorpha</taxon>
        <taxon>Sciuridae</taxon>
        <taxon>Xerinae</taxon>
        <taxon>Marmotini</taxon>
        <taxon>Marmota</taxon>
    </lineage>
</organism>
<dbReference type="EMBL" id="CABDUW010000332">
    <property type="protein sequence ID" value="VTJ66101.1"/>
    <property type="molecule type" value="Genomic_DNA"/>
</dbReference>
<evidence type="ECO:0000313" key="3">
    <source>
        <dbReference type="EMBL" id="VTJ66101.1"/>
    </source>
</evidence>
<dbReference type="EMBL" id="WJEC01007589">
    <property type="protein sequence ID" value="KAF7469859.1"/>
    <property type="molecule type" value="Genomic_DNA"/>
</dbReference>